<dbReference type="GO" id="GO:0006412">
    <property type="term" value="P:translation"/>
    <property type="evidence" value="ECO:0007669"/>
    <property type="project" value="InterPro"/>
</dbReference>
<gene>
    <name evidence="6" type="ORF">CCV52592_0879</name>
</gene>
<dbReference type="KEGG" id="ccv:CCV52592_0879"/>
<evidence type="ECO:0000256" key="2">
    <source>
        <dbReference type="ARBA" id="ARBA00037999"/>
    </source>
</evidence>
<accession>A7GWG0</accession>
<feature type="active site" description="Proton acceptor" evidence="3">
    <location>
        <position position="183"/>
    </location>
</feature>
<dbReference type="Proteomes" id="UP000006380">
    <property type="component" value="Chromosome"/>
</dbReference>
<dbReference type="PIRSF" id="PIRSF000390">
    <property type="entry name" value="PLP_StrS"/>
    <property type="match status" value="1"/>
</dbReference>
<keyword evidence="6" id="KW-0032">Aminotransferase</keyword>
<proteinExistence type="inferred from homology"/>
<evidence type="ECO:0000256" key="5">
    <source>
        <dbReference type="RuleBase" id="RU004508"/>
    </source>
</evidence>
<evidence type="ECO:0000256" key="4">
    <source>
        <dbReference type="PIRSR" id="PIRSR000390-2"/>
    </source>
</evidence>
<reference evidence="6" key="1">
    <citation type="submission" date="2016-07" db="EMBL/GenBank/DDBJ databases">
        <title>Comparative genomics of the Campylobacter concisus group.</title>
        <authorList>
            <person name="Miller W.G."/>
            <person name="Yee E."/>
            <person name="Chapman M.H."/>
            <person name="Huynh S."/>
            <person name="Bono J.L."/>
            <person name="On S.L.W."/>
            <person name="StLeger J."/>
            <person name="Foster G."/>
            <person name="Parker C.T."/>
        </authorList>
    </citation>
    <scope>NUCLEOTIDE SEQUENCE</scope>
    <source>
        <strain evidence="6">525.92</strain>
    </source>
</reference>
<dbReference type="AlphaFoldDB" id="A7GWG0"/>
<dbReference type="PANTHER" id="PTHR30244:SF42">
    <property type="entry name" value="UDP-2-ACETAMIDO-2-DEOXY-3-OXO-D-GLUCURONATE AMINOTRANSFERASE"/>
    <property type="match status" value="1"/>
</dbReference>
<keyword evidence="1 4" id="KW-0663">Pyridoxal phosphate</keyword>
<evidence type="ECO:0000256" key="3">
    <source>
        <dbReference type="PIRSR" id="PIRSR000390-1"/>
    </source>
</evidence>
<dbReference type="PANTHER" id="PTHR30244">
    <property type="entry name" value="TRANSAMINASE"/>
    <property type="match status" value="1"/>
</dbReference>
<name>A7GWG0_CAMC5</name>
<feature type="modified residue" description="N6-(pyridoxal phosphate)lysine" evidence="4">
    <location>
        <position position="183"/>
    </location>
</feature>
<sequence>MNFINLKAQYEAYKGEIDAQIHEVLDSGVYIGGKVGELEENLAKFTGAKHAIACSSGTDALLLAFMALDIKPGDEVITTPFTFIATAEMIAFIGAKPVFVDIDERTYNIDTNLIEAAITPRTKAVVPVSLFGQAADMTAINKIATKHGITVIEDAAQSFGAQQNGRMSCNLSEIATTSFFPAKPLGCYGDGGAIFTSDDALAEKMRVLLNHGQTRSYIHTHIGINGRLDAIQAAVLNVKLKYLAAEIEKRQEIAKIYNENLRGVVTPFVAQGNISAWAQYCIRVKDRQKMLEACAREGMPTGVYYPVPLHLQEVFTPLGYERGDFAVSERVSEDIMALPMSAFLSEQEQKRVIEVVNNA</sequence>
<dbReference type="CDD" id="cd00616">
    <property type="entry name" value="AHBA_syn"/>
    <property type="match status" value="1"/>
</dbReference>
<dbReference type="InterPro" id="IPR000653">
    <property type="entry name" value="DegT/StrS_aminotransferase"/>
</dbReference>
<dbReference type="Gene3D" id="3.40.640.10">
    <property type="entry name" value="Type I PLP-dependent aspartate aminotransferase-like (Major domain)"/>
    <property type="match status" value="1"/>
</dbReference>
<protein>
    <submittedName>
        <fullName evidence="6">Aminotransferase, DegT/DnrJ/EryC1/StrS family</fullName>
    </submittedName>
</protein>
<dbReference type="GO" id="GO:0003735">
    <property type="term" value="F:structural constituent of ribosome"/>
    <property type="evidence" value="ECO:0007669"/>
    <property type="project" value="InterPro"/>
</dbReference>
<dbReference type="Gene3D" id="3.90.1150.10">
    <property type="entry name" value="Aspartate Aminotransferase, domain 1"/>
    <property type="match status" value="1"/>
</dbReference>
<evidence type="ECO:0000313" key="7">
    <source>
        <dbReference type="Proteomes" id="UP000006380"/>
    </source>
</evidence>
<keyword evidence="7" id="KW-1185">Reference proteome</keyword>
<dbReference type="Pfam" id="PF01041">
    <property type="entry name" value="DegT_DnrJ_EryC1"/>
    <property type="match status" value="1"/>
</dbReference>
<dbReference type="SUPFAM" id="SSF53383">
    <property type="entry name" value="PLP-dependent transferases"/>
    <property type="match status" value="1"/>
</dbReference>
<dbReference type="InterPro" id="IPR015422">
    <property type="entry name" value="PyrdxlP-dep_Trfase_small"/>
</dbReference>
<dbReference type="InterPro" id="IPR015424">
    <property type="entry name" value="PyrdxlP-dep_Trfase"/>
</dbReference>
<dbReference type="PROSITE" id="PS00962">
    <property type="entry name" value="RIBOSOMAL_S2_1"/>
    <property type="match status" value="1"/>
</dbReference>
<dbReference type="HOGENOM" id="CLU_033332_6_1_7"/>
<evidence type="ECO:0000256" key="1">
    <source>
        <dbReference type="ARBA" id="ARBA00022898"/>
    </source>
</evidence>
<keyword evidence="6" id="KW-0808">Transferase</keyword>
<dbReference type="InterPro" id="IPR015421">
    <property type="entry name" value="PyrdxlP-dep_Trfase_major"/>
</dbReference>
<evidence type="ECO:0000313" key="6">
    <source>
        <dbReference type="EMBL" id="EAU01123.1"/>
    </source>
</evidence>
<dbReference type="OrthoDB" id="9766188at2"/>
<dbReference type="EMBL" id="CP000767">
    <property type="protein sequence ID" value="EAU01123.1"/>
    <property type="molecule type" value="Genomic_DNA"/>
</dbReference>
<dbReference type="RefSeq" id="WP_011991788.1">
    <property type="nucleotide sequence ID" value="NC_009715.2"/>
</dbReference>
<dbReference type="GO" id="GO:0008483">
    <property type="term" value="F:transaminase activity"/>
    <property type="evidence" value="ECO:0007669"/>
    <property type="project" value="UniProtKB-KW"/>
</dbReference>
<dbReference type="FunFam" id="3.40.640.10:FF:000089">
    <property type="entry name" value="Aminotransferase, DegT/DnrJ/EryC1/StrS family"/>
    <property type="match status" value="1"/>
</dbReference>
<dbReference type="GO" id="GO:0005840">
    <property type="term" value="C:ribosome"/>
    <property type="evidence" value="ECO:0007669"/>
    <property type="project" value="InterPro"/>
</dbReference>
<dbReference type="GO" id="GO:0030170">
    <property type="term" value="F:pyridoxal phosphate binding"/>
    <property type="evidence" value="ECO:0007669"/>
    <property type="project" value="UniProtKB-ARBA"/>
</dbReference>
<comment type="similarity">
    <text evidence="2 5">Belongs to the DegT/DnrJ/EryC1 family.</text>
</comment>
<dbReference type="STRING" id="360105.CCV52592_0879"/>
<dbReference type="InterPro" id="IPR018130">
    <property type="entry name" value="Ribosomal_uS2_CS"/>
</dbReference>
<dbReference type="GO" id="GO:0000271">
    <property type="term" value="P:polysaccharide biosynthetic process"/>
    <property type="evidence" value="ECO:0007669"/>
    <property type="project" value="TreeGrafter"/>
</dbReference>
<organism evidence="6 7">
    <name type="scientific">Campylobacter curvus (strain 525.92)</name>
    <dbReference type="NCBI Taxonomy" id="360105"/>
    <lineage>
        <taxon>Bacteria</taxon>
        <taxon>Pseudomonadati</taxon>
        <taxon>Campylobacterota</taxon>
        <taxon>Epsilonproteobacteria</taxon>
        <taxon>Campylobacterales</taxon>
        <taxon>Campylobacteraceae</taxon>
        <taxon>Campylobacter</taxon>
    </lineage>
</organism>